<dbReference type="PIRSF" id="PIRSF000447">
    <property type="entry name" value="KAS_II"/>
    <property type="match status" value="1"/>
</dbReference>
<evidence type="ECO:0000313" key="18">
    <source>
        <dbReference type="Proteomes" id="UP000255316"/>
    </source>
</evidence>
<organism evidence="16 18">
    <name type="scientific">Legionella cincinnatiensis</name>
    <dbReference type="NCBI Taxonomy" id="28085"/>
    <lineage>
        <taxon>Bacteria</taxon>
        <taxon>Pseudomonadati</taxon>
        <taxon>Pseudomonadota</taxon>
        <taxon>Gammaproteobacteria</taxon>
        <taxon>Legionellales</taxon>
        <taxon>Legionellaceae</taxon>
        <taxon>Legionella</taxon>
    </lineage>
</organism>
<keyword evidence="8" id="KW-0443">Lipid metabolism</keyword>
<dbReference type="NCBIfam" id="TIGR03150">
    <property type="entry name" value="fabF"/>
    <property type="match status" value="1"/>
</dbReference>
<dbReference type="Proteomes" id="UP000054854">
    <property type="component" value="Unassembled WGS sequence"/>
</dbReference>
<dbReference type="InterPro" id="IPR018201">
    <property type="entry name" value="Ketoacyl_synth_AS"/>
</dbReference>
<evidence type="ECO:0000256" key="13">
    <source>
        <dbReference type="RuleBase" id="RU003694"/>
    </source>
</evidence>
<dbReference type="AlphaFoldDB" id="A0A378III6"/>
<dbReference type="UniPathway" id="UPA00094"/>
<evidence type="ECO:0000256" key="6">
    <source>
        <dbReference type="ARBA" id="ARBA00022679"/>
    </source>
</evidence>
<sequence length="419" mass="45022">MCFKELSLNKRRVVITGMGMITPVGLNVKETWQNILAGVSGVVLAEEFDPNEYSTRIWAKVKNFNIEDYVPLKDARKMDVFTQYGIAAADEAILDSGLKIDARLSTRVGVAVGAGIGGIQTITNNQDKLMAGGARKVSPFFIPAGIINMVAGQISIRHQLKGPNISVVTACTTGTHNIGLAGRMITYGDADVMVCGGAEMTLTPLCLAGFSAVRSLSKRNDEPEKASRPFDKDRDGFVMGEGAGVLILEEYEHAKARGAKIYAELVGFGMSGDAYHITAPDEDADGAARAMEAALHDAHIDVEQVDYINAHGTSTYLNDLNETKAIKRIFKQHAYELAVSSTKSMTGHLLGAAGAVEAIFSILSIRDQIVPPTINLDNPDEGCDLNYVPHAPQKRDVNYVLSNSLGFGGTNGSLLFKRI</sequence>
<dbReference type="InterPro" id="IPR020841">
    <property type="entry name" value="PKS_Beta-ketoAc_synthase_dom"/>
</dbReference>
<evidence type="ECO:0000313" key="15">
    <source>
        <dbReference type="EMBL" id="KTC93320.1"/>
    </source>
</evidence>
<comment type="function">
    <text evidence="11">Involved in the type II fatty acid elongation cycle. Catalyzes the elongation of a wide range of acyl-ACP by the addition of two carbons from malonyl-ACP to an acyl acceptor. Can efficiently catalyze the conversion of palmitoleoyl-ACP (cis-hexadec-9-enoyl-ACP) to cis-vaccenoyl-ACP (cis-octadec-11-enoyl-ACP), an essential step in the thermal regulation of fatty acid composition.</text>
</comment>
<comment type="catalytic activity">
    <reaction evidence="11">
        <text>a fatty acyl-[ACP] + malonyl-[ACP] + H(+) = a 3-oxoacyl-[ACP] + holo-[ACP] + CO2</text>
        <dbReference type="Rhea" id="RHEA:22836"/>
        <dbReference type="Rhea" id="RHEA-COMP:9623"/>
        <dbReference type="Rhea" id="RHEA-COMP:9685"/>
        <dbReference type="Rhea" id="RHEA-COMP:9916"/>
        <dbReference type="Rhea" id="RHEA-COMP:14125"/>
        <dbReference type="ChEBI" id="CHEBI:15378"/>
        <dbReference type="ChEBI" id="CHEBI:16526"/>
        <dbReference type="ChEBI" id="CHEBI:64479"/>
        <dbReference type="ChEBI" id="CHEBI:78449"/>
        <dbReference type="ChEBI" id="CHEBI:78776"/>
        <dbReference type="ChEBI" id="CHEBI:138651"/>
    </reaction>
</comment>
<dbReference type="EMBL" id="LNXX01000005">
    <property type="protein sequence ID" value="KTC93320.1"/>
    <property type="molecule type" value="Genomic_DNA"/>
</dbReference>
<comment type="pathway">
    <text evidence="1 11">Lipid metabolism; fatty acid biosynthesis.</text>
</comment>
<evidence type="ECO:0000256" key="2">
    <source>
        <dbReference type="ARBA" id="ARBA00008467"/>
    </source>
</evidence>
<dbReference type="NCBIfam" id="NF005589">
    <property type="entry name" value="PRK07314.1"/>
    <property type="match status" value="1"/>
</dbReference>
<accession>A0A378III6</accession>
<dbReference type="InterPro" id="IPR014030">
    <property type="entry name" value="Ketoacyl_synth_N"/>
</dbReference>
<evidence type="ECO:0000313" key="16">
    <source>
        <dbReference type="EMBL" id="STX34979.1"/>
    </source>
</evidence>
<reference evidence="16 18" key="2">
    <citation type="submission" date="2018-06" db="EMBL/GenBank/DDBJ databases">
        <authorList>
            <consortium name="Pathogen Informatics"/>
            <person name="Doyle S."/>
        </authorList>
    </citation>
    <scope>NUCLEOTIDE SEQUENCE [LARGE SCALE GENOMIC DNA]</scope>
    <source>
        <strain evidence="16 18">NCTC12438</strain>
    </source>
</reference>
<evidence type="ECO:0000256" key="12">
    <source>
        <dbReference type="PIRSR" id="PIRSR000447-1"/>
    </source>
</evidence>
<dbReference type="Gene3D" id="3.40.47.10">
    <property type="match status" value="1"/>
</dbReference>
<evidence type="ECO:0000256" key="4">
    <source>
        <dbReference type="ARBA" id="ARBA00014657"/>
    </source>
</evidence>
<evidence type="ECO:0000256" key="11">
    <source>
        <dbReference type="PIRNR" id="PIRNR000447"/>
    </source>
</evidence>
<protein>
    <recommendedName>
        <fullName evidence="4 11">3-oxoacyl-[acyl-carrier-protein] synthase 2</fullName>
        <ecNumber evidence="3 11">2.3.1.179</ecNumber>
    </recommendedName>
</protein>
<dbReference type="InterPro" id="IPR016039">
    <property type="entry name" value="Thiolase-like"/>
</dbReference>
<dbReference type="CDD" id="cd00834">
    <property type="entry name" value="KAS_I_II"/>
    <property type="match status" value="1"/>
</dbReference>
<evidence type="ECO:0000256" key="8">
    <source>
        <dbReference type="ARBA" id="ARBA00023098"/>
    </source>
</evidence>
<dbReference type="EMBL" id="UGNX01000001">
    <property type="protein sequence ID" value="STX34979.1"/>
    <property type="molecule type" value="Genomic_DNA"/>
</dbReference>
<dbReference type="InterPro" id="IPR014031">
    <property type="entry name" value="Ketoacyl_synth_C"/>
</dbReference>
<dbReference type="GO" id="GO:0004315">
    <property type="term" value="F:3-oxoacyl-[acyl-carrier-protein] synthase activity"/>
    <property type="evidence" value="ECO:0007669"/>
    <property type="project" value="UniProtKB-UniRule"/>
</dbReference>
<feature type="domain" description="Ketosynthase family 3 (KS3)" evidence="14">
    <location>
        <begin position="10"/>
        <end position="418"/>
    </location>
</feature>
<gene>
    <name evidence="16" type="primary">fabF_3</name>
    <name evidence="15" type="synonym">fabF_1</name>
    <name evidence="15" type="ORF">Lcin_0358</name>
    <name evidence="16" type="ORF">NCTC12438_01590</name>
</gene>
<keyword evidence="7" id="KW-0276">Fatty acid metabolism</keyword>
<evidence type="ECO:0000256" key="7">
    <source>
        <dbReference type="ARBA" id="ARBA00022832"/>
    </source>
</evidence>
<evidence type="ECO:0000256" key="1">
    <source>
        <dbReference type="ARBA" id="ARBA00005194"/>
    </source>
</evidence>
<dbReference type="NCBIfam" id="NF004970">
    <property type="entry name" value="PRK06333.1"/>
    <property type="match status" value="1"/>
</dbReference>
<dbReference type="PROSITE" id="PS52004">
    <property type="entry name" value="KS3_2"/>
    <property type="match status" value="1"/>
</dbReference>
<evidence type="ECO:0000256" key="3">
    <source>
        <dbReference type="ARBA" id="ARBA00012356"/>
    </source>
</evidence>
<keyword evidence="6 11" id="KW-0808">Transferase</keyword>
<keyword evidence="5 11" id="KW-0444">Lipid biosynthesis</keyword>
<dbReference type="STRING" id="28085.Lcin_0358"/>
<dbReference type="SUPFAM" id="SSF53901">
    <property type="entry name" value="Thiolase-like"/>
    <property type="match status" value="2"/>
</dbReference>
<dbReference type="GO" id="GO:0006633">
    <property type="term" value="P:fatty acid biosynthetic process"/>
    <property type="evidence" value="ECO:0007669"/>
    <property type="project" value="UniProtKB-UniRule"/>
</dbReference>
<evidence type="ECO:0000256" key="10">
    <source>
        <dbReference type="ARBA" id="ARBA00023315"/>
    </source>
</evidence>
<dbReference type="FunFam" id="3.40.47.10:FF:000009">
    <property type="entry name" value="3-oxoacyl-[acyl-carrier-protein] synthase 2"/>
    <property type="match status" value="1"/>
</dbReference>
<dbReference type="InterPro" id="IPR017568">
    <property type="entry name" value="3-oxoacyl-ACP_synth-2"/>
</dbReference>
<comment type="catalytic activity">
    <reaction evidence="11">
        <text>(9Z)-hexadecenoyl-[ACP] + malonyl-[ACP] + H(+) = 3-oxo-(11Z)-octadecenoyl-[ACP] + holo-[ACP] + CO2</text>
        <dbReference type="Rhea" id="RHEA:55040"/>
        <dbReference type="Rhea" id="RHEA-COMP:9623"/>
        <dbReference type="Rhea" id="RHEA-COMP:9685"/>
        <dbReference type="Rhea" id="RHEA-COMP:10800"/>
        <dbReference type="Rhea" id="RHEA-COMP:14074"/>
        <dbReference type="ChEBI" id="CHEBI:15378"/>
        <dbReference type="ChEBI" id="CHEBI:16526"/>
        <dbReference type="ChEBI" id="CHEBI:64479"/>
        <dbReference type="ChEBI" id="CHEBI:78449"/>
        <dbReference type="ChEBI" id="CHEBI:83989"/>
        <dbReference type="ChEBI" id="CHEBI:138538"/>
        <dbReference type="EC" id="2.3.1.179"/>
    </reaction>
</comment>
<evidence type="ECO:0000256" key="5">
    <source>
        <dbReference type="ARBA" id="ARBA00022516"/>
    </source>
</evidence>
<dbReference type="EC" id="2.3.1.179" evidence="3 11"/>
<dbReference type="InterPro" id="IPR000794">
    <property type="entry name" value="Beta-ketoacyl_synthase"/>
</dbReference>
<dbReference type="GO" id="GO:0005829">
    <property type="term" value="C:cytosol"/>
    <property type="evidence" value="ECO:0007669"/>
    <property type="project" value="TreeGrafter"/>
</dbReference>
<evidence type="ECO:0000259" key="14">
    <source>
        <dbReference type="PROSITE" id="PS52004"/>
    </source>
</evidence>
<comment type="similarity">
    <text evidence="2 11 13">Belongs to the thiolase-like superfamily. Beta-ketoacyl-ACP synthases family.</text>
</comment>
<dbReference type="Pfam" id="PF00109">
    <property type="entry name" value="ketoacyl-synt"/>
    <property type="match status" value="1"/>
</dbReference>
<dbReference type="PANTHER" id="PTHR11712">
    <property type="entry name" value="POLYKETIDE SYNTHASE-RELATED"/>
    <property type="match status" value="1"/>
</dbReference>
<evidence type="ECO:0000256" key="9">
    <source>
        <dbReference type="ARBA" id="ARBA00023160"/>
    </source>
</evidence>
<feature type="active site" description="For beta-ketoacyl synthase activity" evidence="12">
    <location>
        <position position="171"/>
    </location>
</feature>
<proteinExistence type="inferred from homology"/>
<evidence type="ECO:0000313" key="17">
    <source>
        <dbReference type="Proteomes" id="UP000054854"/>
    </source>
</evidence>
<dbReference type="Pfam" id="PF02801">
    <property type="entry name" value="Ketoacyl-synt_C"/>
    <property type="match status" value="1"/>
</dbReference>
<name>A0A378III6_9GAMM</name>
<keyword evidence="17" id="KW-1185">Reference proteome</keyword>
<keyword evidence="9 11" id="KW-0275">Fatty acid biosynthesis</keyword>
<reference evidence="15 17" key="1">
    <citation type="submission" date="2015-11" db="EMBL/GenBank/DDBJ databases">
        <title>Genomic analysis of 38 Legionella species identifies large and diverse effector repertoires.</title>
        <authorList>
            <person name="Burstein D."/>
            <person name="Amaro F."/>
            <person name="Zusman T."/>
            <person name="Lifshitz Z."/>
            <person name="Cohen O."/>
            <person name="Gilbert J.A."/>
            <person name="Pupko T."/>
            <person name="Shuman H.A."/>
            <person name="Segal G."/>
        </authorList>
    </citation>
    <scope>NUCLEOTIDE SEQUENCE [LARGE SCALE GENOMIC DNA]</scope>
    <source>
        <strain evidence="15 17">CDC#72-OH-14</strain>
    </source>
</reference>
<dbReference type="PANTHER" id="PTHR11712:SF336">
    <property type="entry name" value="3-OXOACYL-[ACYL-CARRIER-PROTEIN] SYNTHASE, MITOCHONDRIAL"/>
    <property type="match status" value="1"/>
</dbReference>
<dbReference type="SMART" id="SM00825">
    <property type="entry name" value="PKS_KS"/>
    <property type="match status" value="1"/>
</dbReference>
<keyword evidence="10 11" id="KW-0012">Acyltransferase</keyword>
<dbReference type="Proteomes" id="UP000255316">
    <property type="component" value="Unassembled WGS sequence"/>
</dbReference>
<dbReference type="PROSITE" id="PS00606">
    <property type="entry name" value="KS3_1"/>
    <property type="match status" value="1"/>
</dbReference>